<dbReference type="SUPFAM" id="SSF55811">
    <property type="entry name" value="Nudix"/>
    <property type="match status" value="1"/>
</dbReference>
<evidence type="ECO:0000313" key="18">
    <source>
        <dbReference type="Ensembl" id="ENSPMGP00000025619.1"/>
    </source>
</evidence>
<accession>A0A3B4BAV0</accession>
<comment type="cofactor">
    <cofactor evidence="1">
        <name>Co(2+)</name>
        <dbReference type="ChEBI" id="CHEBI:48828"/>
    </cofactor>
</comment>
<dbReference type="Pfam" id="PF22327">
    <property type="entry name" value="Nudt16-like"/>
    <property type="match status" value="1"/>
</dbReference>
<dbReference type="STRING" id="409849.ENSPMGP00000025619"/>
<reference evidence="18" key="1">
    <citation type="submission" date="2025-08" db="UniProtKB">
        <authorList>
            <consortium name="Ensembl"/>
        </authorList>
    </citation>
    <scope>IDENTIFICATION</scope>
</reference>
<keyword evidence="5" id="KW-0546">Nucleotide metabolism</keyword>
<evidence type="ECO:0000256" key="15">
    <source>
        <dbReference type="ARBA" id="ARBA00047875"/>
    </source>
</evidence>
<comment type="similarity">
    <text evidence="7">Belongs to the Nudix hydrolase family. NUDT16 subfamily.</text>
</comment>
<keyword evidence="6" id="KW-0539">Nucleus</keyword>
<evidence type="ECO:0000256" key="2">
    <source>
        <dbReference type="ARBA" id="ARBA00004604"/>
    </source>
</evidence>
<evidence type="ECO:0000256" key="9">
    <source>
        <dbReference type="ARBA" id="ARBA00039871"/>
    </source>
</evidence>
<evidence type="ECO:0000256" key="3">
    <source>
        <dbReference type="ARBA" id="ARBA00004642"/>
    </source>
</evidence>
<dbReference type="AlphaFoldDB" id="A0A3B4BAV0"/>
<protein>
    <recommendedName>
        <fullName evidence="9">U8 snoRNA-decapping enzyme</fullName>
        <ecNumber evidence="8">3.6.1.64</ecNumber>
    </recommendedName>
    <alternativeName>
        <fullName evidence="12">IDP phosphatase</fullName>
    </alternativeName>
    <alternativeName>
        <fullName evidence="10">Inosine diphosphate phosphatase</fullName>
    </alternativeName>
    <alternativeName>
        <fullName evidence="11">Nucleoside diphosphate-linked moiety X motif 16</fullName>
    </alternativeName>
    <alternativeName>
        <fullName evidence="13">m7GpppN-mRNA hydrolase</fullName>
    </alternativeName>
</protein>
<dbReference type="InterPro" id="IPR054754">
    <property type="entry name" value="NudT16"/>
</dbReference>
<organism evidence="18 19">
    <name type="scientific">Periophthalmus magnuspinnatus</name>
    <dbReference type="NCBI Taxonomy" id="409849"/>
    <lineage>
        <taxon>Eukaryota</taxon>
        <taxon>Metazoa</taxon>
        <taxon>Chordata</taxon>
        <taxon>Craniata</taxon>
        <taxon>Vertebrata</taxon>
        <taxon>Euteleostomi</taxon>
        <taxon>Actinopterygii</taxon>
        <taxon>Neopterygii</taxon>
        <taxon>Teleostei</taxon>
        <taxon>Neoteleostei</taxon>
        <taxon>Acanthomorphata</taxon>
        <taxon>Gobiaria</taxon>
        <taxon>Gobiiformes</taxon>
        <taxon>Gobioidei</taxon>
        <taxon>Gobiidae</taxon>
        <taxon>Oxudercinae</taxon>
        <taxon>Periophthalmus</taxon>
    </lineage>
</organism>
<evidence type="ECO:0000256" key="8">
    <source>
        <dbReference type="ARBA" id="ARBA00038899"/>
    </source>
</evidence>
<evidence type="ECO:0000256" key="1">
    <source>
        <dbReference type="ARBA" id="ARBA00001941"/>
    </source>
</evidence>
<comment type="subcellular location">
    <subcellularLocation>
        <location evidence="2">Nucleus</location>
        <location evidence="2">Nucleolus</location>
    </subcellularLocation>
    <subcellularLocation>
        <location evidence="3">Nucleus</location>
        <location evidence="3">Nucleoplasm</location>
    </subcellularLocation>
</comment>
<dbReference type="Proteomes" id="UP000261520">
    <property type="component" value="Unplaced"/>
</dbReference>
<dbReference type="PANTHER" id="PTHR31699">
    <property type="entry name" value="NUDIX T16 FAMILY MEMBER"/>
    <property type="match status" value="1"/>
</dbReference>
<comment type="catalytic activity">
    <reaction evidence="14">
        <text>a 5'-end (N(7)-methyl 5'-triphosphoguanosine)-ribonucleoside in mRNA + H2O = N(7)-methyl-GDP + a 5'-end phospho-ribonucleoside in mRNA + 2 H(+)</text>
        <dbReference type="Rhea" id="RHEA:67484"/>
        <dbReference type="Rhea" id="RHEA-COMP:15692"/>
        <dbReference type="Rhea" id="RHEA-COMP:17167"/>
        <dbReference type="ChEBI" id="CHEBI:15377"/>
        <dbReference type="ChEBI" id="CHEBI:15378"/>
        <dbReference type="ChEBI" id="CHEBI:63714"/>
        <dbReference type="ChEBI" id="CHEBI:138282"/>
        <dbReference type="ChEBI" id="CHEBI:156461"/>
        <dbReference type="EC" id="3.6.1.62"/>
    </reaction>
    <physiologicalReaction direction="left-to-right" evidence="14">
        <dbReference type="Rhea" id="RHEA:67485"/>
    </physiologicalReaction>
</comment>
<evidence type="ECO:0000313" key="19">
    <source>
        <dbReference type="Proteomes" id="UP000261520"/>
    </source>
</evidence>
<dbReference type="GO" id="GO:0140933">
    <property type="term" value="F:5'-(N(7)-methylguanosine 5'-triphospho)-[mRNA] hydrolase activity"/>
    <property type="evidence" value="ECO:0007669"/>
    <property type="project" value="UniProtKB-EC"/>
</dbReference>
<evidence type="ECO:0000259" key="17">
    <source>
        <dbReference type="PROSITE" id="PS51462"/>
    </source>
</evidence>
<proteinExistence type="inferred from homology"/>
<dbReference type="GO" id="GO:1990174">
    <property type="term" value="F:phosphodiesterase decapping endonuclease activity"/>
    <property type="evidence" value="ECO:0007669"/>
    <property type="project" value="TreeGrafter"/>
</dbReference>
<dbReference type="GO" id="GO:0005654">
    <property type="term" value="C:nucleoplasm"/>
    <property type="evidence" value="ECO:0007669"/>
    <property type="project" value="UniProtKB-SubCell"/>
</dbReference>
<evidence type="ECO:0000256" key="4">
    <source>
        <dbReference type="ARBA" id="ARBA00022884"/>
    </source>
</evidence>
<comment type="catalytic activity">
    <reaction evidence="15">
        <text>IDP + H2O = IMP + phosphate + H(+)</text>
        <dbReference type="Rhea" id="RHEA:35207"/>
        <dbReference type="ChEBI" id="CHEBI:15377"/>
        <dbReference type="ChEBI" id="CHEBI:15378"/>
        <dbReference type="ChEBI" id="CHEBI:43474"/>
        <dbReference type="ChEBI" id="CHEBI:58053"/>
        <dbReference type="ChEBI" id="CHEBI:58280"/>
        <dbReference type="EC" id="3.6.1.64"/>
    </reaction>
    <physiologicalReaction direction="left-to-right" evidence="15">
        <dbReference type="Rhea" id="RHEA:35208"/>
    </physiologicalReaction>
</comment>
<evidence type="ECO:0000256" key="5">
    <source>
        <dbReference type="ARBA" id="ARBA00023080"/>
    </source>
</evidence>
<dbReference type="Gene3D" id="3.90.79.10">
    <property type="entry name" value="Nucleoside Triphosphate Pyrophosphohydrolase"/>
    <property type="match status" value="1"/>
</dbReference>
<feature type="domain" description="Nudix hydrolase" evidence="17">
    <location>
        <begin position="16"/>
        <end position="176"/>
    </location>
</feature>
<evidence type="ECO:0000256" key="16">
    <source>
        <dbReference type="ARBA" id="ARBA00048945"/>
    </source>
</evidence>
<comment type="catalytic activity">
    <reaction evidence="16">
        <text>dIDP + H2O = dIMP + phosphate + H(+)</text>
        <dbReference type="Rhea" id="RHEA:35211"/>
        <dbReference type="ChEBI" id="CHEBI:15377"/>
        <dbReference type="ChEBI" id="CHEBI:15378"/>
        <dbReference type="ChEBI" id="CHEBI:43474"/>
        <dbReference type="ChEBI" id="CHEBI:61194"/>
        <dbReference type="ChEBI" id="CHEBI:62286"/>
        <dbReference type="EC" id="3.6.1.64"/>
    </reaction>
    <physiologicalReaction direction="left-to-right" evidence="16">
        <dbReference type="Rhea" id="RHEA:35212"/>
    </physiologicalReaction>
</comment>
<evidence type="ECO:0000256" key="10">
    <source>
        <dbReference type="ARBA" id="ARBA00041450"/>
    </source>
</evidence>
<dbReference type="EC" id="3.6.1.64" evidence="8"/>
<dbReference type="PROSITE" id="PS51462">
    <property type="entry name" value="NUDIX"/>
    <property type="match status" value="1"/>
</dbReference>
<dbReference type="InterPro" id="IPR000086">
    <property type="entry name" value="NUDIX_hydrolase_dom"/>
</dbReference>
<dbReference type="PANTHER" id="PTHR31699:SF1">
    <property type="entry name" value="U8 SNORNA-DECAPPING ENZYME"/>
    <property type="match status" value="1"/>
</dbReference>
<keyword evidence="4" id="KW-0694">RNA-binding</keyword>
<sequence>MESGQLSRAEALACTGCRHACHVMLFSDTKSQLFGQIPIRHIILMQMRFDGLLGFPGGFVNPSKESLEEGLSRELLEEIGVAVPILEENHVNSCYAPPSPSSSSSSSRLILHFYMKKMEEEQILDIERAAASTAVDHGHEVLGMVRVPLYQTKNGGGLSLFLSHSFIGNARLQLVDCLLRFGLIPAKHLHKALIQAETMHKYINLRYKSEYKTHQQ</sequence>
<dbReference type="GO" id="GO:0009117">
    <property type="term" value="P:nucleotide metabolic process"/>
    <property type="evidence" value="ECO:0007669"/>
    <property type="project" value="UniProtKB-KW"/>
</dbReference>
<dbReference type="GO" id="GO:0006402">
    <property type="term" value="P:mRNA catabolic process"/>
    <property type="evidence" value="ECO:0007669"/>
    <property type="project" value="TreeGrafter"/>
</dbReference>
<dbReference type="InterPro" id="IPR015797">
    <property type="entry name" value="NUDIX_hydrolase-like_dom_sf"/>
</dbReference>
<evidence type="ECO:0000256" key="11">
    <source>
        <dbReference type="ARBA" id="ARBA00041656"/>
    </source>
</evidence>
<evidence type="ECO:0000256" key="7">
    <source>
        <dbReference type="ARBA" id="ARBA00038173"/>
    </source>
</evidence>
<evidence type="ECO:0000256" key="14">
    <source>
        <dbReference type="ARBA" id="ARBA00047661"/>
    </source>
</evidence>
<evidence type="ECO:0000256" key="12">
    <source>
        <dbReference type="ARBA" id="ARBA00042015"/>
    </source>
</evidence>
<dbReference type="GO" id="GO:0030515">
    <property type="term" value="F:snoRNA binding"/>
    <property type="evidence" value="ECO:0007669"/>
    <property type="project" value="TreeGrafter"/>
</dbReference>
<dbReference type="GO" id="GO:0016077">
    <property type="term" value="P:sno(s)RNA catabolic process"/>
    <property type="evidence" value="ECO:0007669"/>
    <property type="project" value="TreeGrafter"/>
</dbReference>
<dbReference type="Ensembl" id="ENSPMGT00000027285.1">
    <property type="protein sequence ID" value="ENSPMGP00000025619.1"/>
    <property type="gene ID" value="ENSPMGG00000020672.1"/>
</dbReference>
<dbReference type="GO" id="GO:1990003">
    <property type="term" value="F:IDP phosphatase activity"/>
    <property type="evidence" value="ECO:0007669"/>
    <property type="project" value="UniProtKB-EC"/>
</dbReference>
<reference evidence="18" key="2">
    <citation type="submission" date="2025-09" db="UniProtKB">
        <authorList>
            <consortium name="Ensembl"/>
        </authorList>
    </citation>
    <scope>IDENTIFICATION</scope>
</reference>
<evidence type="ECO:0000256" key="6">
    <source>
        <dbReference type="ARBA" id="ARBA00023242"/>
    </source>
</evidence>
<evidence type="ECO:0000256" key="13">
    <source>
        <dbReference type="ARBA" id="ARBA00043162"/>
    </source>
</evidence>
<keyword evidence="19" id="KW-1185">Reference proteome</keyword>
<dbReference type="GO" id="GO:0005730">
    <property type="term" value="C:nucleolus"/>
    <property type="evidence" value="ECO:0007669"/>
    <property type="project" value="UniProtKB-SubCell"/>
</dbReference>
<name>A0A3B4BAV0_9GOBI</name>